<evidence type="ECO:0000256" key="4">
    <source>
        <dbReference type="ARBA" id="ARBA00038314"/>
    </source>
</evidence>
<dbReference type="EMBL" id="DF849967">
    <property type="protein sequence ID" value="GAT60849.1"/>
    <property type="molecule type" value="Genomic_DNA"/>
</dbReference>
<dbReference type="Gene3D" id="3.40.50.150">
    <property type="entry name" value="Vaccinia Virus protein VP39"/>
    <property type="match status" value="1"/>
</dbReference>
<evidence type="ECO:0000313" key="6">
    <source>
        <dbReference type="Proteomes" id="UP000815677"/>
    </source>
</evidence>
<organism evidence="5 6">
    <name type="scientific">Mycena chlorophos</name>
    <name type="common">Agaric fungus</name>
    <name type="synonym">Agaricus chlorophos</name>
    <dbReference type="NCBI Taxonomy" id="658473"/>
    <lineage>
        <taxon>Eukaryota</taxon>
        <taxon>Fungi</taxon>
        <taxon>Dikarya</taxon>
        <taxon>Basidiomycota</taxon>
        <taxon>Agaricomycotina</taxon>
        <taxon>Agaricomycetes</taxon>
        <taxon>Agaricomycetidae</taxon>
        <taxon>Agaricales</taxon>
        <taxon>Marasmiineae</taxon>
        <taxon>Mycenaceae</taxon>
        <taxon>Mycena</taxon>
    </lineage>
</organism>
<name>A0ABQ0MCP5_MYCCL</name>
<evidence type="ECO:0008006" key="7">
    <source>
        <dbReference type="Google" id="ProtNLM"/>
    </source>
</evidence>
<dbReference type="InterPro" id="IPR051654">
    <property type="entry name" value="Meroterpenoid_MTases"/>
</dbReference>
<protein>
    <recommendedName>
        <fullName evidence="7">Methyltransferase domain-containing protein</fullName>
    </recommendedName>
</protein>
<keyword evidence="6" id="KW-1185">Reference proteome</keyword>
<evidence type="ECO:0000313" key="5">
    <source>
        <dbReference type="EMBL" id="GAT60849.1"/>
    </source>
</evidence>
<sequence length="285" mass="31851">MAALTSSDWALGQDELAFLQSETGIEDETELKQHLVDIQRTALAVYDYPCIRRFGFAKLKISKSKSAYEHVLRLVHNNPKAILLDIGCCFGNDLRKIASDGFPAENMVASDLRGEFWDLGHELFKSTPQSFPATFLAGDIFDDDFLRLPPPLPAEPTNQTAPLPSISSLNDLRGRVSVVHSASLFHLFAEAKQLELARKLAGLLSTSPGSIIFGCHAALPTKGFTEASKGKYIFCHSPETWRAMWEDEVFDKGSVEVRTTLRYVGKVLNENTDFYMMFWSVKRVL</sequence>
<evidence type="ECO:0000256" key="1">
    <source>
        <dbReference type="ARBA" id="ARBA00005179"/>
    </source>
</evidence>
<dbReference type="Proteomes" id="UP000815677">
    <property type="component" value="Unassembled WGS sequence"/>
</dbReference>
<comment type="pathway">
    <text evidence="1">Secondary metabolite biosynthesis.</text>
</comment>
<reference evidence="5" key="1">
    <citation type="submission" date="2014-09" db="EMBL/GenBank/DDBJ databases">
        <title>Genome sequence of the luminous mushroom Mycena chlorophos for searching fungal bioluminescence genes.</title>
        <authorList>
            <person name="Tanaka Y."/>
            <person name="Kasuga D."/>
            <person name="Oba Y."/>
            <person name="Hase S."/>
            <person name="Sato K."/>
            <person name="Oba Y."/>
            <person name="Sakakibara Y."/>
        </authorList>
    </citation>
    <scope>NUCLEOTIDE SEQUENCE</scope>
</reference>
<proteinExistence type="inferred from homology"/>
<keyword evidence="3" id="KW-0949">S-adenosyl-L-methionine</keyword>
<keyword evidence="2" id="KW-0808">Transferase</keyword>
<accession>A0ABQ0MCP5</accession>
<comment type="similarity">
    <text evidence="4">Belongs to the class I-like SAM-binding methyltransferase superfamily.</text>
</comment>
<evidence type="ECO:0000256" key="3">
    <source>
        <dbReference type="ARBA" id="ARBA00022691"/>
    </source>
</evidence>
<evidence type="ECO:0000256" key="2">
    <source>
        <dbReference type="ARBA" id="ARBA00022679"/>
    </source>
</evidence>
<dbReference type="PANTHER" id="PTHR35897:SF1">
    <property type="entry name" value="METHYLTRANSFERASE AUSD"/>
    <property type="match status" value="1"/>
</dbReference>
<gene>
    <name evidence="5" type="ORF">MCHLO_16943</name>
</gene>
<dbReference type="PANTHER" id="PTHR35897">
    <property type="entry name" value="METHYLTRANSFERASE AUSD"/>
    <property type="match status" value="1"/>
</dbReference>
<dbReference type="InterPro" id="IPR029063">
    <property type="entry name" value="SAM-dependent_MTases_sf"/>
</dbReference>
<dbReference type="SUPFAM" id="SSF53335">
    <property type="entry name" value="S-adenosyl-L-methionine-dependent methyltransferases"/>
    <property type="match status" value="1"/>
</dbReference>